<evidence type="ECO:0000313" key="2">
    <source>
        <dbReference type="Proteomes" id="UP000006671"/>
    </source>
</evidence>
<reference evidence="1 2" key="1">
    <citation type="journal article" date="2010" name="Cell">
        <title>The genome of Naegleria gruberi illuminates early eukaryotic versatility.</title>
        <authorList>
            <person name="Fritz-Laylin L.K."/>
            <person name="Prochnik S.E."/>
            <person name="Ginger M.L."/>
            <person name="Dacks J.B."/>
            <person name="Carpenter M.L."/>
            <person name="Field M.C."/>
            <person name="Kuo A."/>
            <person name="Paredez A."/>
            <person name="Chapman J."/>
            <person name="Pham J."/>
            <person name="Shu S."/>
            <person name="Neupane R."/>
            <person name="Cipriano M."/>
            <person name="Mancuso J."/>
            <person name="Tu H."/>
            <person name="Salamov A."/>
            <person name="Lindquist E."/>
            <person name="Shapiro H."/>
            <person name="Lucas S."/>
            <person name="Grigoriev I.V."/>
            <person name="Cande W.Z."/>
            <person name="Fulton C."/>
            <person name="Rokhsar D.S."/>
            <person name="Dawson S.C."/>
        </authorList>
    </citation>
    <scope>NUCLEOTIDE SEQUENCE [LARGE SCALE GENOMIC DNA]</scope>
    <source>
        <strain evidence="1 2">NEG-M</strain>
    </source>
</reference>
<dbReference type="GeneID" id="8853446"/>
<dbReference type="EMBL" id="GG738901">
    <property type="protein sequence ID" value="EFC39180.1"/>
    <property type="molecule type" value="Genomic_DNA"/>
</dbReference>
<dbReference type="InParanoid" id="D2VV62"/>
<dbReference type="Proteomes" id="UP000006671">
    <property type="component" value="Unassembled WGS sequence"/>
</dbReference>
<keyword evidence="2" id="KW-1185">Reference proteome</keyword>
<dbReference type="OMA" id="HDYISKQ"/>
<dbReference type="VEuPathDB" id="AmoebaDB:NAEGRDRAFT_59301"/>
<proteinExistence type="predicted"/>
<evidence type="ECO:0000313" key="1">
    <source>
        <dbReference type="EMBL" id="EFC39180.1"/>
    </source>
</evidence>
<name>D2VV62_NAEGR</name>
<dbReference type="AlphaFoldDB" id="D2VV62"/>
<gene>
    <name evidence="1" type="ORF">NAEGRDRAFT_59301</name>
</gene>
<sequence length="173" mass="20275">MSATTTLKRSYDSFSAEDDSQLDYNMCGSKPFCYGSSSSSIDFSNSSIESTLPVRQPIKKRRDTLLQTSSGKNKTAYVSREEIKKAPVEEFIDSYLKEKRKYIQQYFPDQNIDATSFTYEEVKQLLQVRDEQHFQELNKTVQEKLTEQFEQFTKFNHDYISKQFKESDFSYTS</sequence>
<dbReference type="KEGG" id="ngr:NAEGRDRAFT_59301"/>
<dbReference type="OrthoDB" id="10039914at2759"/>
<dbReference type="RefSeq" id="XP_002671924.1">
    <property type="nucleotide sequence ID" value="XM_002671878.1"/>
</dbReference>
<organism evidence="2">
    <name type="scientific">Naegleria gruberi</name>
    <name type="common">Amoeba</name>
    <dbReference type="NCBI Taxonomy" id="5762"/>
    <lineage>
        <taxon>Eukaryota</taxon>
        <taxon>Discoba</taxon>
        <taxon>Heterolobosea</taxon>
        <taxon>Tetramitia</taxon>
        <taxon>Eutetramitia</taxon>
        <taxon>Vahlkampfiidae</taxon>
        <taxon>Naegleria</taxon>
    </lineage>
</organism>
<accession>D2VV62</accession>
<protein>
    <submittedName>
        <fullName evidence="1">Uncharacterized protein</fullName>
    </submittedName>
</protein>